<dbReference type="GO" id="GO:0005737">
    <property type="term" value="C:cytoplasm"/>
    <property type="evidence" value="ECO:0007669"/>
    <property type="project" value="UniProtKB-SubCell"/>
</dbReference>
<dbReference type="PANTHER" id="PTHR44154">
    <property type="entry name" value="QUINONE OXIDOREDUCTASE"/>
    <property type="match status" value="1"/>
</dbReference>
<feature type="domain" description="Enoyl reductase (ER)" evidence="7">
    <location>
        <begin position="17"/>
        <end position="333"/>
    </location>
</feature>
<organism evidence="8 9">
    <name type="scientific">Tistrella mobilis</name>
    <dbReference type="NCBI Taxonomy" id="171437"/>
    <lineage>
        <taxon>Bacteria</taxon>
        <taxon>Pseudomonadati</taxon>
        <taxon>Pseudomonadota</taxon>
        <taxon>Alphaproteobacteria</taxon>
        <taxon>Geminicoccales</taxon>
        <taxon>Geminicoccaceae</taxon>
        <taxon>Tistrella</taxon>
    </lineage>
</organism>
<dbReference type="CDD" id="cd08272">
    <property type="entry name" value="MDR6"/>
    <property type="match status" value="1"/>
</dbReference>
<dbReference type="GO" id="GO:0016491">
    <property type="term" value="F:oxidoreductase activity"/>
    <property type="evidence" value="ECO:0007669"/>
    <property type="project" value="InterPro"/>
</dbReference>
<dbReference type="EMBL" id="DMAI01000449">
    <property type="protein sequence ID" value="HAE51127.1"/>
    <property type="molecule type" value="Genomic_DNA"/>
</dbReference>
<evidence type="ECO:0000256" key="3">
    <source>
        <dbReference type="ARBA" id="ARBA00022490"/>
    </source>
</evidence>
<dbReference type="InterPro" id="IPR051603">
    <property type="entry name" value="Zinc-ADH_QOR/CCCR"/>
</dbReference>
<dbReference type="AlphaFoldDB" id="A0A3B9IUV1"/>
<sequence>MTTIPREMSAAVLHGFGDPDNLKPGRVPVQPPRRGEVLVKIHAASVNPVDWKIRRNGPPMAPALPGIQGCDMAGEVVALGEGVTGFAVGDRVFGSPGGVKTVDGTYAEYMRADARLIARMPAGLGFREAAALPLVSITAWEGLIDRARVQPGERVLIHGGAGGVGHVAIQIAKAAGAHVTTTISSPEKAAIARDLGADETVNYREESVEAYVGRLTGGRGFDVVMDATGGKDLVTSFAGARLNGRVVTIVSQFPADLTLMHLKGLDLHVVFMIIPVLHDVGREHHGEIMRRIAALVDSGRMRPLLDPARFDLAHAADAQAHLEEGRATGKVVIDVAG</sequence>
<comment type="subunit">
    <text evidence="2">Homotetramer.</text>
</comment>
<dbReference type="RefSeq" id="WP_296718143.1">
    <property type="nucleotide sequence ID" value="NZ_CP121027.1"/>
</dbReference>
<dbReference type="PROSITE" id="PS01162">
    <property type="entry name" value="QOR_ZETA_CRYSTAL"/>
    <property type="match status" value="1"/>
</dbReference>
<keyword evidence="5" id="KW-0694">RNA-binding</keyword>
<dbReference type="Proteomes" id="UP000257706">
    <property type="component" value="Unassembled WGS sequence"/>
</dbReference>
<dbReference type="SUPFAM" id="SSF51735">
    <property type="entry name" value="NAD(P)-binding Rossmann-fold domains"/>
    <property type="match status" value="1"/>
</dbReference>
<keyword evidence="6" id="KW-0007">Acetylation</keyword>
<evidence type="ECO:0000259" key="7">
    <source>
        <dbReference type="SMART" id="SM00829"/>
    </source>
</evidence>
<evidence type="ECO:0000256" key="4">
    <source>
        <dbReference type="ARBA" id="ARBA00022857"/>
    </source>
</evidence>
<dbReference type="Gene3D" id="3.40.50.720">
    <property type="entry name" value="NAD(P)-binding Rossmann-like Domain"/>
    <property type="match status" value="1"/>
</dbReference>
<protein>
    <submittedName>
        <fullName evidence="8">Quinone oxidoreductase</fullName>
    </submittedName>
</protein>
<keyword evidence="4" id="KW-0521">NADP</keyword>
<proteinExistence type="predicted"/>
<evidence type="ECO:0000313" key="9">
    <source>
        <dbReference type="Proteomes" id="UP000257706"/>
    </source>
</evidence>
<gene>
    <name evidence="8" type="ORF">DCK97_27310</name>
</gene>
<evidence type="ECO:0000256" key="1">
    <source>
        <dbReference type="ARBA" id="ARBA00004496"/>
    </source>
</evidence>
<reference evidence="8 9" key="1">
    <citation type="journal article" date="2018" name="Nat. Biotechnol.">
        <title>A standardized bacterial taxonomy based on genome phylogeny substantially revises the tree of life.</title>
        <authorList>
            <person name="Parks D.H."/>
            <person name="Chuvochina M."/>
            <person name="Waite D.W."/>
            <person name="Rinke C."/>
            <person name="Skarshewski A."/>
            <person name="Chaumeil P.A."/>
            <person name="Hugenholtz P."/>
        </authorList>
    </citation>
    <scope>NUCLEOTIDE SEQUENCE [LARGE SCALE GENOMIC DNA]</scope>
    <source>
        <strain evidence="8">UBA8739</strain>
    </source>
</reference>
<evidence type="ECO:0000256" key="5">
    <source>
        <dbReference type="ARBA" id="ARBA00022884"/>
    </source>
</evidence>
<dbReference type="SUPFAM" id="SSF50129">
    <property type="entry name" value="GroES-like"/>
    <property type="match status" value="1"/>
</dbReference>
<comment type="caution">
    <text evidence="8">The sequence shown here is derived from an EMBL/GenBank/DDBJ whole genome shotgun (WGS) entry which is preliminary data.</text>
</comment>
<evidence type="ECO:0000256" key="6">
    <source>
        <dbReference type="ARBA" id="ARBA00022990"/>
    </source>
</evidence>
<keyword evidence="3" id="KW-0963">Cytoplasm</keyword>
<dbReference type="GO" id="GO:0003723">
    <property type="term" value="F:RNA binding"/>
    <property type="evidence" value="ECO:0007669"/>
    <property type="project" value="UniProtKB-KW"/>
</dbReference>
<dbReference type="InterPro" id="IPR036291">
    <property type="entry name" value="NAD(P)-bd_dom_sf"/>
</dbReference>
<dbReference type="InterPro" id="IPR011032">
    <property type="entry name" value="GroES-like_sf"/>
</dbReference>
<accession>A0A3B9IUV1</accession>
<dbReference type="GO" id="GO:0008270">
    <property type="term" value="F:zinc ion binding"/>
    <property type="evidence" value="ECO:0007669"/>
    <property type="project" value="InterPro"/>
</dbReference>
<dbReference type="Pfam" id="PF00107">
    <property type="entry name" value="ADH_zinc_N"/>
    <property type="match status" value="1"/>
</dbReference>
<dbReference type="InterPro" id="IPR020843">
    <property type="entry name" value="ER"/>
</dbReference>
<dbReference type="PANTHER" id="PTHR44154:SF1">
    <property type="entry name" value="QUINONE OXIDOREDUCTASE"/>
    <property type="match status" value="1"/>
</dbReference>
<dbReference type="InterPro" id="IPR013154">
    <property type="entry name" value="ADH-like_N"/>
</dbReference>
<dbReference type="Gene3D" id="3.90.180.10">
    <property type="entry name" value="Medium-chain alcohol dehydrogenases, catalytic domain"/>
    <property type="match status" value="1"/>
</dbReference>
<dbReference type="Pfam" id="PF08240">
    <property type="entry name" value="ADH_N"/>
    <property type="match status" value="1"/>
</dbReference>
<evidence type="ECO:0000256" key="2">
    <source>
        <dbReference type="ARBA" id="ARBA00011881"/>
    </source>
</evidence>
<dbReference type="SMART" id="SM00829">
    <property type="entry name" value="PKS_ER"/>
    <property type="match status" value="1"/>
</dbReference>
<dbReference type="InterPro" id="IPR002364">
    <property type="entry name" value="Quin_OxRdtase/zeta-crystal_CS"/>
</dbReference>
<evidence type="ECO:0000313" key="8">
    <source>
        <dbReference type="EMBL" id="HAE51127.1"/>
    </source>
</evidence>
<name>A0A3B9IUV1_9PROT</name>
<dbReference type="InterPro" id="IPR013149">
    <property type="entry name" value="ADH-like_C"/>
</dbReference>
<comment type="subcellular location">
    <subcellularLocation>
        <location evidence="1">Cytoplasm</location>
    </subcellularLocation>
</comment>